<protein>
    <submittedName>
        <fullName evidence="5">M20 family metallopeptidase</fullName>
    </submittedName>
</protein>
<proteinExistence type="predicted"/>
<evidence type="ECO:0000256" key="2">
    <source>
        <dbReference type="ARBA" id="ARBA00022801"/>
    </source>
</evidence>
<reference evidence="5 6" key="1">
    <citation type="submission" date="2023-03" db="EMBL/GenBank/DDBJ databases">
        <title>Complete genome sequences of several Auritidibacter ignavus strains isolated from ear infections.</title>
        <authorList>
            <person name="Baehr T."/>
            <person name="Baumhoegger A.M."/>
        </authorList>
    </citation>
    <scope>NUCLEOTIDE SEQUENCE [LARGE SCALE GENOMIC DNA]</scope>
    <source>
        <strain evidence="5 6">BABAE-6</strain>
    </source>
</reference>
<keyword evidence="1" id="KW-0479">Metal-binding</keyword>
<dbReference type="InterPro" id="IPR050072">
    <property type="entry name" value="Peptidase_M20A"/>
</dbReference>
<dbReference type="Pfam" id="PF01546">
    <property type="entry name" value="Peptidase_M20"/>
    <property type="match status" value="1"/>
</dbReference>
<evidence type="ECO:0000256" key="1">
    <source>
        <dbReference type="ARBA" id="ARBA00022723"/>
    </source>
</evidence>
<feature type="active site" evidence="3">
    <location>
        <position position="69"/>
    </location>
</feature>
<dbReference type="RefSeq" id="WP_233242892.1">
    <property type="nucleotide sequence ID" value="NZ_CP122561.1"/>
</dbReference>
<evidence type="ECO:0000313" key="5">
    <source>
        <dbReference type="EMBL" id="WGH93777.1"/>
    </source>
</evidence>
<dbReference type="GeneID" id="83695004"/>
<dbReference type="SUPFAM" id="SSF55031">
    <property type="entry name" value="Bacterial exopeptidase dimerisation domain"/>
    <property type="match status" value="1"/>
</dbReference>
<dbReference type="InterPro" id="IPR036264">
    <property type="entry name" value="Bact_exopeptidase_dim_dom"/>
</dbReference>
<dbReference type="GO" id="GO:0016787">
    <property type="term" value="F:hydrolase activity"/>
    <property type="evidence" value="ECO:0007669"/>
    <property type="project" value="UniProtKB-KW"/>
</dbReference>
<dbReference type="Proteomes" id="UP001224674">
    <property type="component" value="Chromosome"/>
</dbReference>
<organism evidence="5 6">
    <name type="scientific">Auritidibacter ignavus</name>
    <dbReference type="NCBI Taxonomy" id="678932"/>
    <lineage>
        <taxon>Bacteria</taxon>
        <taxon>Bacillati</taxon>
        <taxon>Actinomycetota</taxon>
        <taxon>Actinomycetes</taxon>
        <taxon>Micrococcales</taxon>
        <taxon>Micrococcaceae</taxon>
        <taxon>Auritidibacter</taxon>
    </lineage>
</organism>
<gene>
    <name evidence="5" type="ORF">QDX21_02980</name>
</gene>
<dbReference type="SUPFAM" id="SSF53187">
    <property type="entry name" value="Zn-dependent exopeptidases"/>
    <property type="match status" value="1"/>
</dbReference>
<dbReference type="Gene3D" id="3.40.630.10">
    <property type="entry name" value="Zn peptidases"/>
    <property type="match status" value="1"/>
</dbReference>
<accession>A0AAJ6DDF4</accession>
<dbReference type="CDD" id="cd03885">
    <property type="entry name" value="M20_CPDG2"/>
    <property type="match status" value="1"/>
</dbReference>
<dbReference type="GO" id="GO:0046872">
    <property type="term" value="F:metal ion binding"/>
    <property type="evidence" value="ECO:0007669"/>
    <property type="project" value="UniProtKB-KW"/>
</dbReference>
<evidence type="ECO:0000259" key="4">
    <source>
        <dbReference type="Pfam" id="PF07687"/>
    </source>
</evidence>
<evidence type="ECO:0000313" key="6">
    <source>
        <dbReference type="Proteomes" id="UP001224674"/>
    </source>
</evidence>
<dbReference type="InterPro" id="IPR011650">
    <property type="entry name" value="Peptidase_M20_dimer"/>
</dbReference>
<keyword evidence="6" id="KW-1185">Reference proteome</keyword>
<dbReference type="PIRSF" id="PIRSF037238">
    <property type="entry name" value="Carboxypeptidase_G2"/>
    <property type="match status" value="1"/>
</dbReference>
<keyword evidence="2" id="KW-0378">Hydrolase</keyword>
<dbReference type="Pfam" id="PF07687">
    <property type="entry name" value="M20_dimer"/>
    <property type="match status" value="1"/>
</dbReference>
<dbReference type="PANTHER" id="PTHR43808:SF9">
    <property type="entry name" value="BLL0789 PROTEIN"/>
    <property type="match status" value="1"/>
</dbReference>
<name>A0AAJ6DDF4_9MICC</name>
<dbReference type="EMBL" id="CP122566">
    <property type="protein sequence ID" value="WGH93777.1"/>
    <property type="molecule type" value="Genomic_DNA"/>
</dbReference>
<dbReference type="InterPro" id="IPR017150">
    <property type="entry name" value="Pept_M20_glutamate_carboxypep"/>
</dbReference>
<sequence>MLRDIQKLVEVESFSSDLEAVARGAEAVSEVISQRLGATVETLQVDGVTHLRLRFGAGNPKVVILTHQDTVWPLGTLERIPFSNDGSKLRGPGSLDMQTGVVMAVHATAMLQELGVDLDGLCILVTGDEEVGSTTSQELILSESQNATAVFVTEGAFETSLKIARKGTSDYVVAVKGRAAHAGLEPEQGINAGLALALLVPKIAGMSDPDQGTTVTPTIIKAGTTPNTVPASAQVTVDVRTPTREEQDRVDAEMRQLVSPLPGATVTVLGGVNRPPMERSTGADLLTQAQTIAETLGIEPFEGVGVGGASDGNFTAAQGIPTLDGMGACGAGAHADHEHALVEYIAPRTALLAAMVATQLEKRDTE</sequence>
<feature type="active site" description="Proton acceptor" evidence="3">
    <location>
        <position position="129"/>
    </location>
</feature>
<dbReference type="Gene3D" id="3.30.70.360">
    <property type="match status" value="1"/>
</dbReference>
<dbReference type="PANTHER" id="PTHR43808">
    <property type="entry name" value="ACETYLORNITHINE DEACETYLASE"/>
    <property type="match status" value="1"/>
</dbReference>
<dbReference type="AlphaFoldDB" id="A0AAJ6DDF4"/>
<evidence type="ECO:0000256" key="3">
    <source>
        <dbReference type="PIRSR" id="PIRSR037238-1"/>
    </source>
</evidence>
<feature type="domain" description="Peptidase M20 dimerisation" evidence="4">
    <location>
        <begin position="163"/>
        <end position="260"/>
    </location>
</feature>
<dbReference type="InterPro" id="IPR002933">
    <property type="entry name" value="Peptidase_M20"/>
</dbReference>